<sequence>MLGFQNLKALPFGCGTFQRCALLACLHYLYDMSASAGLLCLLLHPHLKILHEPQLVNRDISYSQNTYRNLRS</sequence>
<dbReference type="Proteomes" id="UP000193346">
    <property type="component" value="Unassembled WGS sequence"/>
</dbReference>
<dbReference type="EMBL" id="MTAC01000011">
    <property type="protein sequence ID" value="OSI35226.1"/>
    <property type="molecule type" value="Genomic_DNA"/>
</dbReference>
<comment type="caution">
    <text evidence="1">The sequence shown here is derived from an EMBL/GenBank/DDBJ whole genome shotgun (WGS) entry which is preliminary data.</text>
</comment>
<reference evidence="1 2" key="1">
    <citation type="submission" date="2017-01" db="EMBL/GenBank/DDBJ databases">
        <authorList>
            <person name="Wolfgang W.J."/>
            <person name="Cole J."/>
            <person name="Wroblewski D."/>
            <person name="Mcginnis J."/>
            <person name="Musser K.A."/>
        </authorList>
    </citation>
    <scope>NUCLEOTIDE SEQUENCE [LARGE SCALE GENOMIC DNA]</scope>
    <source>
        <strain evidence="1 2">93087</strain>
    </source>
</reference>
<protein>
    <submittedName>
        <fullName evidence="1">Uncharacterized protein</fullName>
    </submittedName>
</protein>
<proteinExistence type="predicted"/>
<gene>
    <name evidence="1" type="ORF">BV913_05685</name>
</gene>
<keyword evidence="2" id="KW-1185">Reference proteome</keyword>
<evidence type="ECO:0000313" key="1">
    <source>
        <dbReference type="EMBL" id="OSI35226.1"/>
    </source>
</evidence>
<accession>A0ABX3WM01</accession>
<name>A0ABX3WM01_9NEIS</name>
<evidence type="ECO:0000313" key="2">
    <source>
        <dbReference type="Proteomes" id="UP000193346"/>
    </source>
</evidence>
<organism evidence="1 2">
    <name type="scientific">Neisseria dumasiana</name>
    <dbReference type="NCBI Taxonomy" id="1931275"/>
    <lineage>
        <taxon>Bacteria</taxon>
        <taxon>Pseudomonadati</taxon>
        <taxon>Pseudomonadota</taxon>
        <taxon>Betaproteobacteria</taxon>
        <taxon>Neisseriales</taxon>
        <taxon>Neisseriaceae</taxon>
        <taxon>Neisseria</taxon>
    </lineage>
</organism>